<keyword evidence="2" id="KW-0812">Transmembrane</keyword>
<keyword evidence="2" id="KW-1133">Transmembrane helix</keyword>
<protein>
    <recommendedName>
        <fullName evidence="5">Transmembrane protein</fullName>
    </recommendedName>
</protein>
<dbReference type="Proteomes" id="UP000823847">
    <property type="component" value="Unassembled WGS sequence"/>
</dbReference>
<keyword evidence="2" id="KW-0472">Membrane</keyword>
<sequence>MKKEENNLDRLERTNPFRVPDGYMEGLTERIMSQLPEKPREEEKPISLLDRIRPWLYMAAVFAGLGLFFEAIVGDEALNGNAAADSLLVDTKIPVESLEAIDDEDEEYLEYLETQYTNYLMSESDELEYSE</sequence>
<organism evidence="3 4">
    <name type="scientific">Candidatus Parabacteroides intestinigallinarum</name>
    <dbReference type="NCBI Taxonomy" id="2838722"/>
    <lineage>
        <taxon>Bacteria</taxon>
        <taxon>Pseudomonadati</taxon>
        <taxon>Bacteroidota</taxon>
        <taxon>Bacteroidia</taxon>
        <taxon>Bacteroidales</taxon>
        <taxon>Tannerellaceae</taxon>
        <taxon>Parabacteroides</taxon>
    </lineage>
</organism>
<accession>A0A9D2BRA4</accession>
<name>A0A9D2BRA4_9BACT</name>
<evidence type="ECO:0000313" key="3">
    <source>
        <dbReference type="EMBL" id="HIX86921.1"/>
    </source>
</evidence>
<evidence type="ECO:0008006" key="5">
    <source>
        <dbReference type="Google" id="ProtNLM"/>
    </source>
</evidence>
<dbReference type="EMBL" id="DXEN01000075">
    <property type="protein sequence ID" value="HIX86921.1"/>
    <property type="molecule type" value="Genomic_DNA"/>
</dbReference>
<evidence type="ECO:0000256" key="2">
    <source>
        <dbReference type="SAM" id="Phobius"/>
    </source>
</evidence>
<comment type="caution">
    <text evidence="3">The sequence shown here is derived from an EMBL/GenBank/DDBJ whole genome shotgun (WGS) entry which is preliminary data.</text>
</comment>
<evidence type="ECO:0000256" key="1">
    <source>
        <dbReference type="SAM" id="MobiDB-lite"/>
    </source>
</evidence>
<feature type="compositionally biased region" description="Basic and acidic residues" evidence="1">
    <location>
        <begin position="1"/>
        <end position="15"/>
    </location>
</feature>
<dbReference type="AlphaFoldDB" id="A0A9D2BRA4"/>
<reference evidence="3" key="2">
    <citation type="submission" date="2021-04" db="EMBL/GenBank/DDBJ databases">
        <authorList>
            <person name="Gilroy R."/>
        </authorList>
    </citation>
    <scope>NUCLEOTIDE SEQUENCE</scope>
    <source>
        <strain evidence="3">ChiHecec2B26-12326</strain>
    </source>
</reference>
<evidence type="ECO:0000313" key="4">
    <source>
        <dbReference type="Proteomes" id="UP000823847"/>
    </source>
</evidence>
<reference evidence="3" key="1">
    <citation type="journal article" date="2021" name="PeerJ">
        <title>Extensive microbial diversity within the chicken gut microbiome revealed by metagenomics and culture.</title>
        <authorList>
            <person name="Gilroy R."/>
            <person name="Ravi A."/>
            <person name="Getino M."/>
            <person name="Pursley I."/>
            <person name="Horton D.L."/>
            <person name="Alikhan N.F."/>
            <person name="Baker D."/>
            <person name="Gharbi K."/>
            <person name="Hall N."/>
            <person name="Watson M."/>
            <person name="Adriaenssens E.M."/>
            <person name="Foster-Nyarko E."/>
            <person name="Jarju S."/>
            <person name="Secka A."/>
            <person name="Antonio M."/>
            <person name="Oren A."/>
            <person name="Chaudhuri R.R."/>
            <person name="La Ragione R."/>
            <person name="Hildebrand F."/>
            <person name="Pallen M.J."/>
        </authorList>
    </citation>
    <scope>NUCLEOTIDE SEQUENCE</scope>
    <source>
        <strain evidence="3">ChiHecec2B26-12326</strain>
    </source>
</reference>
<proteinExistence type="predicted"/>
<feature type="transmembrane region" description="Helical" evidence="2">
    <location>
        <begin position="54"/>
        <end position="73"/>
    </location>
</feature>
<gene>
    <name evidence="3" type="ORF">H9848_10005</name>
</gene>
<feature type="region of interest" description="Disordered" evidence="1">
    <location>
        <begin position="1"/>
        <end position="22"/>
    </location>
</feature>